<name>A0A369CI26_9GAMM</name>
<dbReference type="OrthoDB" id="9792877at2"/>
<organism evidence="1 2">
    <name type="scientific">Thioalbus denitrificans</name>
    <dbReference type="NCBI Taxonomy" id="547122"/>
    <lineage>
        <taxon>Bacteria</taxon>
        <taxon>Pseudomonadati</taxon>
        <taxon>Pseudomonadota</taxon>
        <taxon>Gammaproteobacteria</taxon>
        <taxon>Chromatiales</taxon>
        <taxon>Ectothiorhodospiraceae</taxon>
        <taxon>Thioalbus</taxon>
    </lineage>
</organism>
<gene>
    <name evidence="1" type="ORF">DFQ59_101500</name>
</gene>
<dbReference type="AlphaFoldDB" id="A0A369CI26"/>
<protein>
    <recommendedName>
        <fullName evidence="3">Response regulatory domain-containing protein</fullName>
    </recommendedName>
</protein>
<keyword evidence="2" id="KW-1185">Reference proteome</keyword>
<reference evidence="1 2" key="1">
    <citation type="submission" date="2018-07" db="EMBL/GenBank/DDBJ databases">
        <title>Genomic Encyclopedia of Type Strains, Phase IV (KMG-IV): sequencing the most valuable type-strain genomes for metagenomic binning, comparative biology and taxonomic classification.</title>
        <authorList>
            <person name="Goeker M."/>
        </authorList>
    </citation>
    <scope>NUCLEOTIDE SEQUENCE [LARGE SCALE GENOMIC DNA]</scope>
    <source>
        <strain evidence="1 2">DSM 26407</strain>
    </source>
</reference>
<sequence>MAEGSGTRRHRALLSVVELGGYPNFESLYRQYGFEPLVVNSVRKAQSTLRREQPAVVVAEFNVDPNFRDRTGNLESLLAGIQHLPDTRVIVFYEREHLPHLERLRQRFPIAEALPYPVQAAALEAALQRLTGKRS</sequence>
<proteinExistence type="predicted"/>
<evidence type="ECO:0008006" key="3">
    <source>
        <dbReference type="Google" id="ProtNLM"/>
    </source>
</evidence>
<evidence type="ECO:0000313" key="2">
    <source>
        <dbReference type="Proteomes" id="UP000252707"/>
    </source>
</evidence>
<dbReference type="EMBL" id="QPJY01000001">
    <property type="protein sequence ID" value="RCX33201.1"/>
    <property type="molecule type" value="Genomic_DNA"/>
</dbReference>
<dbReference type="RefSeq" id="WP_114278068.1">
    <property type="nucleotide sequence ID" value="NZ_QPJY01000001.1"/>
</dbReference>
<comment type="caution">
    <text evidence="1">The sequence shown here is derived from an EMBL/GenBank/DDBJ whole genome shotgun (WGS) entry which is preliminary data.</text>
</comment>
<accession>A0A369CI26</accession>
<dbReference type="Proteomes" id="UP000252707">
    <property type="component" value="Unassembled WGS sequence"/>
</dbReference>
<evidence type="ECO:0000313" key="1">
    <source>
        <dbReference type="EMBL" id="RCX33201.1"/>
    </source>
</evidence>